<dbReference type="Pfam" id="PF20560">
    <property type="entry name" value="MotA_N"/>
    <property type="match status" value="1"/>
</dbReference>
<evidence type="ECO:0000313" key="16">
    <source>
        <dbReference type="EMBL" id="MFC0267341.1"/>
    </source>
</evidence>
<sequence>MLIFFGFIAVIASVLGGFMLAGGSLGVLMQPAEVIIICGAAAGAFLASNNGKAVKATLKALPRLRKSGKYNKELFMELMGLLYLLLSKGRQEGMMSLEKDVEDPQQSALFARYPKLLADPVLMEFLTDYLRLMISGNMDAFEVESLMDHEIETFQHEADIPAHALSNVADGLPAFGIVAAVMGVINALGAPGLEASLLGPLIAHALVGTFLGILLAYGFVSPLATFMRHQISETDKMLQCIKVTLLANLNGYAPPIAVEFGRKTLYSTERPTFSELEEHMRSVRSQPASGG</sequence>
<evidence type="ECO:0000256" key="12">
    <source>
        <dbReference type="ARBA" id="ARBA00023136"/>
    </source>
</evidence>
<comment type="subcellular location">
    <subcellularLocation>
        <location evidence="1">Cell inner membrane</location>
        <topology evidence="1">Multi-pass membrane protein</topology>
    </subcellularLocation>
</comment>
<evidence type="ECO:0000256" key="7">
    <source>
        <dbReference type="ARBA" id="ARBA00022692"/>
    </source>
</evidence>
<keyword evidence="17" id="KW-1185">Reference proteome</keyword>
<evidence type="ECO:0000256" key="8">
    <source>
        <dbReference type="ARBA" id="ARBA00022779"/>
    </source>
</evidence>
<reference evidence="16 17" key="1">
    <citation type="submission" date="2024-09" db="EMBL/GenBank/DDBJ databases">
        <authorList>
            <person name="Sun Q."/>
            <person name="Mori K."/>
        </authorList>
    </citation>
    <scope>NUCLEOTIDE SEQUENCE [LARGE SCALE GENOMIC DNA]</scope>
    <source>
        <strain evidence="16 17">CCM 7415</strain>
    </source>
</reference>
<dbReference type="PANTHER" id="PTHR30433">
    <property type="entry name" value="CHEMOTAXIS PROTEIN MOTA"/>
    <property type="match status" value="1"/>
</dbReference>
<feature type="transmembrane region" description="Helical" evidence="13">
    <location>
        <begin position="32"/>
        <end position="49"/>
    </location>
</feature>
<evidence type="ECO:0000256" key="2">
    <source>
        <dbReference type="ARBA" id="ARBA00008038"/>
    </source>
</evidence>
<dbReference type="Pfam" id="PF01618">
    <property type="entry name" value="MotA_ExbB"/>
    <property type="match status" value="1"/>
</dbReference>
<evidence type="ECO:0000259" key="15">
    <source>
        <dbReference type="Pfam" id="PF20560"/>
    </source>
</evidence>
<keyword evidence="11" id="KW-0406">Ion transport</keyword>
<keyword evidence="6" id="KW-0997">Cell inner membrane</keyword>
<evidence type="ECO:0000313" key="17">
    <source>
        <dbReference type="Proteomes" id="UP001589814"/>
    </source>
</evidence>
<keyword evidence="7 13" id="KW-0812">Transmembrane</keyword>
<evidence type="ECO:0000256" key="6">
    <source>
        <dbReference type="ARBA" id="ARBA00022519"/>
    </source>
</evidence>
<dbReference type="InterPro" id="IPR046786">
    <property type="entry name" value="MotA_N"/>
</dbReference>
<keyword evidence="8" id="KW-0283">Flagellar rotation</keyword>
<keyword evidence="10 13" id="KW-1133">Transmembrane helix</keyword>
<evidence type="ECO:0000256" key="4">
    <source>
        <dbReference type="ARBA" id="ARBA00022475"/>
    </source>
</evidence>
<accession>A0ABV6G137</accession>
<evidence type="ECO:0000256" key="10">
    <source>
        <dbReference type="ARBA" id="ARBA00022989"/>
    </source>
</evidence>
<keyword evidence="12 13" id="KW-0472">Membrane</keyword>
<dbReference type="PROSITE" id="PS01307">
    <property type="entry name" value="MOTA"/>
    <property type="match status" value="1"/>
</dbReference>
<evidence type="ECO:0000256" key="3">
    <source>
        <dbReference type="ARBA" id="ARBA00022448"/>
    </source>
</evidence>
<comment type="similarity">
    <text evidence="2">Belongs to the MotA family.</text>
</comment>
<keyword evidence="9" id="KW-0375">Hydrogen ion transport</keyword>
<keyword evidence="16" id="KW-0969">Cilium</keyword>
<dbReference type="Proteomes" id="UP001589814">
    <property type="component" value="Unassembled WGS sequence"/>
</dbReference>
<evidence type="ECO:0000256" key="13">
    <source>
        <dbReference type="SAM" id="Phobius"/>
    </source>
</evidence>
<dbReference type="InterPro" id="IPR002898">
    <property type="entry name" value="MotA_ExbB_proton_chnl"/>
</dbReference>
<evidence type="ECO:0000256" key="5">
    <source>
        <dbReference type="ARBA" id="ARBA00022500"/>
    </source>
</evidence>
<proteinExistence type="inferred from homology"/>
<dbReference type="InterPro" id="IPR000540">
    <property type="entry name" value="Flag_MotA_CS"/>
</dbReference>
<keyword evidence="16" id="KW-0966">Cell projection</keyword>
<dbReference type="InterPro" id="IPR022522">
    <property type="entry name" value="Flagellar_motor_stator_MotA"/>
</dbReference>
<dbReference type="RefSeq" id="WP_019952196.1">
    <property type="nucleotide sequence ID" value="NZ_JBHLVX010000017.1"/>
</dbReference>
<comment type="caution">
    <text evidence="16">The sequence shown here is derived from an EMBL/GenBank/DDBJ whole genome shotgun (WGS) entry which is preliminary data.</text>
</comment>
<keyword evidence="4" id="KW-1003">Cell membrane</keyword>
<evidence type="ECO:0000256" key="1">
    <source>
        <dbReference type="ARBA" id="ARBA00004429"/>
    </source>
</evidence>
<evidence type="ECO:0000259" key="14">
    <source>
        <dbReference type="Pfam" id="PF01618"/>
    </source>
</evidence>
<dbReference type="InterPro" id="IPR047055">
    <property type="entry name" value="MotA-like"/>
</dbReference>
<feature type="domain" description="Motility protein A N-terminal" evidence="15">
    <location>
        <begin position="5"/>
        <end position="93"/>
    </location>
</feature>
<gene>
    <name evidence="16" type="primary">motA</name>
    <name evidence="16" type="ORF">ACFFHW_04905</name>
</gene>
<evidence type="ECO:0000256" key="11">
    <source>
        <dbReference type="ARBA" id="ARBA00023065"/>
    </source>
</evidence>
<keyword evidence="3" id="KW-0813">Transport</keyword>
<dbReference type="PANTHER" id="PTHR30433:SF4">
    <property type="entry name" value="MOTILITY PROTEIN A"/>
    <property type="match status" value="1"/>
</dbReference>
<feature type="transmembrane region" description="Helical" evidence="13">
    <location>
        <begin position="201"/>
        <end position="220"/>
    </location>
</feature>
<organism evidence="16 17">
    <name type="scientific">Kushneria aurantia</name>
    <dbReference type="NCBI Taxonomy" id="504092"/>
    <lineage>
        <taxon>Bacteria</taxon>
        <taxon>Pseudomonadati</taxon>
        <taxon>Pseudomonadota</taxon>
        <taxon>Gammaproteobacteria</taxon>
        <taxon>Oceanospirillales</taxon>
        <taxon>Halomonadaceae</taxon>
        <taxon>Kushneria</taxon>
    </lineage>
</organism>
<dbReference type="NCBIfam" id="TIGR03818">
    <property type="entry name" value="MotA1"/>
    <property type="match status" value="1"/>
</dbReference>
<keyword evidence="16" id="KW-0282">Flagellum</keyword>
<feature type="domain" description="MotA/TolQ/ExbB proton channel" evidence="14">
    <location>
        <begin position="124"/>
        <end position="235"/>
    </location>
</feature>
<name>A0ABV6G137_9GAMM</name>
<evidence type="ECO:0000256" key="9">
    <source>
        <dbReference type="ARBA" id="ARBA00022781"/>
    </source>
</evidence>
<keyword evidence="5" id="KW-0145">Chemotaxis</keyword>
<dbReference type="EMBL" id="JBHLVX010000017">
    <property type="protein sequence ID" value="MFC0267341.1"/>
    <property type="molecule type" value="Genomic_DNA"/>
</dbReference>
<feature type="transmembrane region" description="Helical" evidence="13">
    <location>
        <begin position="171"/>
        <end position="189"/>
    </location>
</feature>
<protein>
    <submittedName>
        <fullName evidence="16">Flagellar motor stator protein MotA</fullName>
    </submittedName>
</protein>